<comment type="caution">
    <text evidence="2">The sequence shown here is derived from an EMBL/GenBank/DDBJ whole genome shotgun (WGS) entry which is preliminary data.</text>
</comment>
<sequence length="64" mass="7150">MVTDPDALSGAERLEGHYSEKANVDYDKDMREKPAPEGEVGCRRQQTGLWSLLMGVDRLGGREK</sequence>
<proteinExistence type="predicted"/>
<accession>A0A4Z2J9M1</accession>
<name>A0A4Z2J9M1_9TELE</name>
<feature type="region of interest" description="Disordered" evidence="1">
    <location>
        <begin position="1"/>
        <end position="41"/>
    </location>
</feature>
<gene>
    <name evidence="2" type="ORF">EYF80_003463</name>
</gene>
<dbReference type="Proteomes" id="UP000314294">
    <property type="component" value="Unassembled WGS sequence"/>
</dbReference>
<keyword evidence="3" id="KW-1185">Reference proteome</keyword>
<reference evidence="2 3" key="1">
    <citation type="submission" date="2019-03" db="EMBL/GenBank/DDBJ databases">
        <title>First draft genome of Liparis tanakae, snailfish: a comprehensive survey of snailfish specific genes.</title>
        <authorList>
            <person name="Kim W."/>
            <person name="Song I."/>
            <person name="Jeong J.-H."/>
            <person name="Kim D."/>
            <person name="Kim S."/>
            <person name="Ryu S."/>
            <person name="Song J.Y."/>
            <person name="Lee S.K."/>
        </authorList>
    </citation>
    <scope>NUCLEOTIDE SEQUENCE [LARGE SCALE GENOMIC DNA]</scope>
    <source>
        <tissue evidence="2">Muscle</tissue>
    </source>
</reference>
<dbReference type="AlphaFoldDB" id="A0A4Z2J9M1"/>
<dbReference type="EMBL" id="SRLO01000016">
    <property type="protein sequence ID" value="TNN86378.1"/>
    <property type="molecule type" value="Genomic_DNA"/>
</dbReference>
<evidence type="ECO:0000313" key="3">
    <source>
        <dbReference type="Proteomes" id="UP000314294"/>
    </source>
</evidence>
<organism evidence="2 3">
    <name type="scientific">Liparis tanakae</name>
    <name type="common">Tanaka's snailfish</name>
    <dbReference type="NCBI Taxonomy" id="230148"/>
    <lineage>
        <taxon>Eukaryota</taxon>
        <taxon>Metazoa</taxon>
        <taxon>Chordata</taxon>
        <taxon>Craniata</taxon>
        <taxon>Vertebrata</taxon>
        <taxon>Euteleostomi</taxon>
        <taxon>Actinopterygii</taxon>
        <taxon>Neopterygii</taxon>
        <taxon>Teleostei</taxon>
        <taxon>Neoteleostei</taxon>
        <taxon>Acanthomorphata</taxon>
        <taxon>Eupercaria</taxon>
        <taxon>Perciformes</taxon>
        <taxon>Cottioidei</taxon>
        <taxon>Cottales</taxon>
        <taxon>Liparidae</taxon>
        <taxon>Liparis</taxon>
    </lineage>
</organism>
<protein>
    <submittedName>
        <fullName evidence="2">Uncharacterized protein</fullName>
    </submittedName>
</protein>
<evidence type="ECO:0000313" key="2">
    <source>
        <dbReference type="EMBL" id="TNN86378.1"/>
    </source>
</evidence>
<feature type="compositionally biased region" description="Basic and acidic residues" evidence="1">
    <location>
        <begin position="12"/>
        <end position="41"/>
    </location>
</feature>
<evidence type="ECO:0000256" key="1">
    <source>
        <dbReference type="SAM" id="MobiDB-lite"/>
    </source>
</evidence>